<dbReference type="InterPro" id="IPR025164">
    <property type="entry name" value="Toastrack_DUF4097"/>
</dbReference>
<evidence type="ECO:0000259" key="1">
    <source>
        <dbReference type="Pfam" id="PF13349"/>
    </source>
</evidence>
<comment type="caution">
    <text evidence="2">The sequence shown here is derived from an EMBL/GenBank/DDBJ whole genome shotgun (WGS) entry which is preliminary data.</text>
</comment>
<dbReference type="RefSeq" id="WP_337713516.1">
    <property type="nucleotide sequence ID" value="NZ_JBBEGL010000003.1"/>
</dbReference>
<dbReference type="Proteomes" id="UP001370100">
    <property type="component" value="Unassembled WGS sequence"/>
</dbReference>
<proteinExistence type="predicted"/>
<gene>
    <name evidence="2" type="ORF">WCD41_11245</name>
</gene>
<reference evidence="2 3" key="1">
    <citation type="submission" date="2024-03" db="EMBL/GenBank/DDBJ databases">
        <title>Actinomycetospora sp. OC33-EN06, a novel actinomycete isolated from wild orchid (Aerides multiflora).</title>
        <authorList>
            <person name="Suriyachadkun C."/>
        </authorList>
    </citation>
    <scope>NUCLEOTIDE SEQUENCE [LARGE SCALE GENOMIC DNA]</scope>
    <source>
        <strain evidence="2 3">OC33-EN06</strain>
    </source>
</reference>
<organism evidence="2 3">
    <name type="scientific">Actinomycetospora aeridis</name>
    <dbReference type="NCBI Taxonomy" id="3129231"/>
    <lineage>
        <taxon>Bacteria</taxon>
        <taxon>Bacillati</taxon>
        <taxon>Actinomycetota</taxon>
        <taxon>Actinomycetes</taxon>
        <taxon>Pseudonocardiales</taxon>
        <taxon>Pseudonocardiaceae</taxon>
        <taxon>Actinomycetospora</taxon>
    </lineage>
</organism>
<evidence type="ECO:0000313" key="3">
    <source>
        <dbReference type="Proteomes" id="UP001370100"/>
    </source>
</evidence>
<protein>
    <submittedName>
        <fullName evidence="2">DUF4097 family beta strand repeat-containing protein</fullName>
    </submittedName>
</protein>
<name>A0ABU8N3Q5_9PSEU</name>
<keyword evidence="3" id="KW-1185">Reference proteome</keyword>
<sequence>MPTFDTPAPITATIDLPIGDIRIVATDRPDTTVEVHHSPADRAEAEAIKIELLGDELRVQGRKLGLRALRIPTPGRSLEVEIGLPTGSAISARTTYGAIQVEGRVAGCRAQATYGDVRLEDAGAADLATGYGQVRVTGTVEGDATVNADHGDVRLHRIGGDADLTTKHGTVHVDDAAGTVRVTGVHGDLEVDAAAGDVTARSAYGAVRLGRVMRGEVSLTSTHGRLEVAVDPASAVWLDADTGGLVRNALEARPGPEGFAETVTVHARSRDGDVVVRRA</sequence>
<dbReference type="EMBL" id="JBBEGL010000003">
    <property type="protein sequence ID" value="MEJ2887021.1"/>
    <property type="molecule type" value="Genomic_DNA"/>
</dbReference>
<feature type="domain" description="DUF4097" evidence="1">
    <location>
        <begin position="20"/>
        <end position="201"/>
    </location>
</feature>
<dbReference type="Pfam" id="PF13349">
    <property type="entry name" value="DUF4097"/>
    <property type="match status" value="1"/>
</dbReference>
<accession>A0ABU8N3Q5</accession>
<evidence type="ECO:0000313" key="2">
    <source>
        <dbReference type="EMBL" id="MEJ2887021.1"/>
    </source>
</evidence>